<name>V3ZZR0_LOTGI</name>
<comment type="subcellular location">
    <subcellularLocation>
        <location evidence="1">Membrane</location>
        <topology evidence="1">Single-pass type I membrane protein</topology>
    </subcellularLocation>
</comment>
<evidence type="ECO:0000256" key="2">
    <source>
        <dbReference type="ARBA" id="ARBA00009634"/>
    </source>
</evidence>
<evidence type="ECO:0000313" key="15">
    <source>
        <dbReference type="Proteomes" id="UP000030746"/>
    </source>
</evidence>
<dbReference type="OMA" id="WILHHAI"/>
<keyword evidence="3" id="KW-0399">Innate immunity</keyword>
<feature type="non-terminal residue" evidence="14">
    <location>
        <position position="142"/>
    </location>
</feature>
<dbReference type="KEGG" id="lgi:LOTGIDRAFT_78088"/>
<reference evidence="14 15" key="1">
    <citation type="journal article" date="2013" name="Nature">
        <title>Insights into bilaterian evolution from three spiralian genomes.</title>
        <authorList>
            <person name="Simakov O."/>
            <person name="Marletaz F."/>
            <person name="Cho S.J."/>
            <person name="Edsinger-Gonzales E."/>
            <person name="Havlak P."/>
            <person name="Hellsten U."/>
            <person name="Kuo D.H."/>
            <person name="Larsson T."/>
            <person name="Lv J."/>
            <person name="Arendt D."/>
            <person name="Savage R."/>
            <person name="Osoegawa K."/>
            <person name="de Jong P."/>
            <person name="Grimwood J."/>
            <person name="Chapman J.A."/>
            <person name="Shapiro H."/>
            <person name="Aerts A."/>
            <person name="Otillar R.P."/>
            <person name="Terry A.Y."/>
            <person name="Boore J.L."/>
            <person name="Grigoriev I.V."/>
            <person name="Lindberg D.R."/>
            <person name="Seaver E.C."/>
            <person name="Weisblat D.A."/>
            <person name="Putnam N.H."/>
            <person name="Rokhsar D.S."/>
        </authorList>
    </citation>
    <scope>NUCLEOTIDE SEQUENCE [LARGE SCALE GENOMIC DNA]</scope>
</reference>
<evidence type="ECO:0000256" key="5">
    <source>
        <dbReference type="ARBA" id="ARBA00022692"/>
    </source>
</evidence>
<gene>
    <name evidence="14" type="ORF">LOTGIDRAFT_78088</name>
</gene>
<dbReference type="Gene3D" id="3.40.50.10140">
    <property type="entry name" value="Toll/interleukin-1 receptor homology (TIR) domain"/>
    <property type="match status" value="1"/>
</dbReference>
<dbReference type="GeneID" id="20252320"/>
<protein>
    <recommendedName>
        <fullName evidence="13">TIR domain-containing protein</fullName>
    </recommendedName>
</protein>
<evidence type="ECO:0000256" key="12">
    <source>
        <dbReference type="ARBA" id="ARBA00023180"/>
    </source>
</evidence>
<keyword evidence="4" id="KW-0433">Leucine-rich repeat</keyword>
<dbReference type="AlphaFoldDB" id="V3ZZR0"/>
<dbReference type="PRINTS" id="PR01537">
    <property type="entry name" value="INTRLKN1R1F"/>
</dbReference>
<dbReference type="HOGENOM" id="CLU_053932_3_1_1"/>
<evidence type="ECO:0000256" key="3">
    <source>
        <dbReference type="ARBA" id="ARBA00022588"/>
    </source>
</evidence>
<keyword evidence="5" id="KW-0812">Transmembrane</keyword>
<dbReference type="SMART" id="SM00255">
    <property type="entry name" value="TIR"/>
    <property type="match status" value="1"/>
</dbReference>
<dbReference type="GO" id="GO:0005886">
    <property type="term" value="C:plasma membrane"/>
    <property type="evidence" value="ECO:0007669"/>
    <property type="project" value="TreeGrafter"/>
</dbReference>
<keyword evidence="6" id="KW-0732">Signal</keyword>
<evidence type="ECO:0000256" key="7">
    <source>
        <dbReference type="ARBA" id="ARBA00022737"/>
    </source>
</evidence>
<organism evidence="14 15">
    <name type="scientific">Lottia gigantea</name>
    <name type="common">Giant owl limpet</name>
    <dbReference type="NCBI Taxonomy" id="225164"/>
    <lineage>
        <taxon>Eukaryota</taxon>
        <taxon>Metazoa</taxon>
        <taxon>Spiralia</taxon>
        <taxon>Lophotrochozoa</taxon>
        <taxon>Mollusca</taxon>
        <taxon>Gastropoda</taxon>
        <taxon>Patellogastropoda</taxon>
        <taxon>Lottioidea</taxon>
        <taxon>Lottiidae</taxon>
        <taxon>Lottia</taxon>
    </lineage>
</organism>
<accession>V3ZZR0</accession>
<dbReference type="GO" id="GO:0045087">
    <property type="term" value="P:innate immune response"/>
    <property type="evidence" value="ECO:0007669"/>
    <property type="project" value="UniProtKB-KW"/>
</dbReference>
<comment type="similarity">
    <text evidence="2">Belongs to the Toll-like receptor family.</text>
</comment>
<dbReference type="Pfam" id="PF01582">
    <property type="entry name" value="TIR"/>
    <property type="match status" value="1"/>
</dbReference>
<keyword evidence="10" id="KW-0472">Membrane</keyword>
<evidence type="ECO:0000256" key="10">
    <source>
        <dbReference type="ARBA" id="ARBA00023136"/>
    </source>
</evidence>
<evidence type="ECO:0000256" key="9">
    <source>
        <dbReference type="ARBA" id="ARBA00022989"/>
    </source>
</evidence>
<evidence type="ECO:0000313" key="14">
    <source>
        <dbReference type="EMBL" id="ESO86486.1"/>
    </source>
</evidence>
<keyword evidence="9" id="KW-1133">Transmembrane helix</keyword>
<sequence length="142" mass="16639">QYEYDVFVSYSAEDGNWVWDQLAPRLEGEDNLKLCVHERDFAAGRLIIDNIVESIEDSRHALIVVSNNFARSDWCQFEMTLAQKHVLNELMEPLVIVLLEDIKIEYMSKTLKALLSTTTYLTWNEDPEVAAIFWEKLRRSLR</sequence>
<evidence type="ECO:0000256" key="4">
    <source>
        <dbReference type="ARBA" id="ARBA00022614"/>
    </source>
</evidence>
<evidence type="ECO:0000256" key="8">
    <source>
        <dbReference type="ARBA" id="ARBA00022859"/>
    </source>
</evidence>
<evidence type="ECO:0000256" key="6">
    <source>
        <dbReference type="ARBA" id="ARBA00022729"/>
    </source>
</evidence>
<dbReference type="PANTHER" id="PTHR24365:SF530">
    <property type="entry name" value="MSTPROX-RELATED"/>
    <property type="match status" value="1"/>
</dbReference>
<dbReference type="GO" id="GO:0038023">
    <property type="term" value="F:signaling receptor activity"/>
    <property type="evidence" value="ECO:0007669"/>
    <property type="project" value="TreeGrafter"/>
</dbReference>
<keyword evidence="12" id="KW-0325">Glycoprotein</keyword>
<dbReference type="RefSeq" id="XP_009062718.1">
    <property type="nucleotide sequence ID" value="XM_009064470.1"/>
</dbReference>
<dbReference type="EMBL" id="KB203049">
    <property type="protein sequence ID" value="ESO86486.1"/>
    <property type="molecule type" value="Genomic_DNA"/>
</dbReference>
<dbReference type="OrthoDB" id="5966846at2759"/>
<dbReference type="InterPro" id="IPR000157">
    <property type="entry name" value="TIR_dom"/>
</dbReference>
<dbReference type="PANTHER" id="PTHR24365">
    <property type="entry name" value="TOLL-LIKE RECEPTOR"/>
    <property type="match status" value="1"/>
</dbReference>
<keyword evidence="15" id="KW-1185">Reference proteome</keyword>
<evidence type="ECO:0000259" key="13">
    <source>
        <dbReference type="PROSITE" id="PS50104"/>
    </source>
</evidence>
<proteinExistence type="inferred from homology"/>
<dbReference type="FunFam" id="3.40.50.10140:FF:000001">
    <property type="entry name" value="Toll-like receptor 2"/>
    <property type="match status" value="1"/>
</dbReference>
<evidence type="ECO:0000256" key="1">
    <source>
        <dbReference type="ARBA" id="ARBA00004479"/>
    </source>
</evidence>
<dbReference type="SUPFAM" id="SSF52200">
    <property type="entry name" value="Toll/Interleukin receptor TIR domain"/>
    <property type="match status" value="1"/>
</dbReference>
<dbReference type="PROSITE" id="PS50104">
    <property type="entry name" value="TIR"/>
    <property type="match status" value="1"/>
</dbReference>
<keyword evidence="11" id="KW-0675">Receptor</keyword>
<dbReference type="STRING" id="225164.V3ZZR0"/>
<dbReference type="GO" id="GO:0007165">
    <property type="term" value="P:signal transduction"/>
    <property type="evidence" value="ECO:0007669"/>
    <property type="project" value="InterPro"/>
</dbReference>
<dbReference type="InterPro" id="IPR035897">
    <property type="entry name" value="Toll_tir_struct_dom_sf"/>
</dbReference>
<keyword evidence="7" id="KW-0677">Repeat</keyword>
<dbReference type="CTD" id="20252320"/>
<evidence type="ECO:0000256" key="11">
    <source>
        <dbReference type="ARBA" id="ARBA00023170"/>
    </source>
</evidence>
<feature type="non-terminal residue" evidence="14">
    <location>
        <position position="1"/>
    </location>
</feature>
<keyword evidence="8" id="KW-0391">Immunity</keyword>
<feature type="domain" description="TIR" evidence="13">
    <location>
        <begin position="2"/>
        <end position="141"/>
    </location>
</feature>
<dbReference type="Proteomes" id="UP000030746">
    <property type="component" value="Unassembled WGS sequence"/>
</dbReference>